<comment type="caution">
    <text evidence="1">The sequence shown here is derived from an EMBL/GenBank/DDBJ whole genome shotgun (WGS) entry which is preliminary data.</text>
</comment>
<reference evidence="1 2" key="1">
    <citation type="submission" date="2013-03" db="EMBL/GenBank/DDBJ databases">
        <title>Assembly of a new bacterial strain Brevibacillus borstelensis AK1.</title>
        <authorList>
            <person name="Rajan I."/>
            <person name="PoliReddy D."/>
            <person name="Sugumar T."/>
            <person name="Rathinam K."/>
            <person name="Alqarawi S."/>
            <person name="Khalil A.B."/>
            <person name="Sivakumar N."/>
        </authorList>
    </citation>
    <scope>NUCLEOTIDE SEQUENCE [LARGE SCALE GENOMIC DNA]</scope>
    <source>
        <strain evidence="1 2">AK1</strain>
    </source>
</reference>
<organism evidence="1 2">
    <name type="scientific">Brevibacillus borstelensis AK1</name>
    <dbReference type="NCBI Taxonomy" id="1300222"/>
    <lineage>
        <taxon>Bacteria</taxon>
        <taxon>Bacillati</taxon>
        <taxon>Bacillota</taxon>
        <taxon>Bacilli</taxon>
        <taxon>Bacillales</taxon>
        <taxon>Paenibacillaceae</taxon>
        <taxon>Brevibacillus</taxon>
    </lineage>
</organism>
<accession>M8D1N5</accession>
<evidence type="ECO:0000313" key="1">
    <source>
        <dbReference type="EMBL" id="EMT50094.1"/>
    </source>
</evidence>
<sequence>MKKIITLVVSLLLIIVFIIALNNFIYFPGFKNLSFDEIITFDKEKISSIYIRNSSKEIHVTDPNIIDKVLNDFTKMEFSKRRLASDVKKSNSSGNKQKYFIELEDNNGDLVEMIYLSGNLFKLYGYSTEETVVYEILNNPELDIDNVFSTAQ</sequence>
<name>M8D1N5_9BACL</name>
<gene>
    <name evidence="1" type="ORF">I532_24121</name>
</gene>
<dbReference type="Proteomes" id="UP000012081">
    <property type="component" value="Unassembled WGS sequence"/>
</dbReference>
<protein>
    <submittedName>
        <fullName evidence="1">Uncharacterized protein</fullName>
    </submittedName>
</protein>
<dbReference type="RefSeq" id="WP_003392677.1">
    <property type="nucleotide sequence ID" value="NZ_APBN01000021.1"/>
</dbReference>
<evidence type="ECO:0000313" key="2">
    <source>
        <dbReference type="Proteomes" id="UP000012081"/>
    </source>
</evidence>
<keyword evidence="2" id="KW-1185">Reference proteome</keyword>
<proteinExistence type="predicted"/>
<dbReference type="AlphaFoldDB" id="M8D1N5"/>
<dbReference type="PATRIC" id="fig|1300222.3.peg.5067"/>
<dbReference type="EMBL" id="APBN01000021">
    <property type="protein sequence ID" value="EMT50094.1"/>
    <property type="molecule type" value="Genomic_DNA"/>
</dbReference>